<dbReference type="PANTHER" id="PTHR42928">
    <property type="entry name" value="TRICARBOXYLATE-BINDING PROTEIN"/>
    <property type="match status" value="1"/>
</dbReference>
<keyword evidence="3" id="KW-0675">Receptor</keyword>
<feature type="signal peptide" evidence="2">
    <location>
        <begin position="1"/>
        <end position="22"/>
    </location>
</feature>
<sequence>MSLLKKLIVALSIAAAPAAALAQAYPAKPIRVVVPYSPGGGADNAARIIATRLSTALGQPVVIDNRPGGSGMIGAQLVAQAEGDGYTLLYDASAFAVNPALRKMSFDPARDLVPVSLAVTVPNIFVVPPSAPYKTVQEFVDYARKHPGELSYASYGAGSAAHLIGELLKNQAKIDLLHVPYKGGAPALTDVMGGQVNSYFANAASGMSYVKSGKLRALAVTSGKRMAALPDVPTLAESGFKNFEVLEWNGFFVPKGTPKDVVAKLGREIQAAIKDPGTRQKLEGLGVDPVGSSPDEFARFVQSEMSRWGALVKSNKITVD</sequence>
<dbReference type="EMBL" id="FZOT01000003">
    <property type="protein sequence ID" value="SNS48989.1"/>
    <property type="molecule type" value="Genomic_DNA"/>
</dbReference>
<comment type="similarity">
    <text evidence="1">Belongs to the UPF0065 (bug) family.</text>
</comment>
<evidence type="ECO:0000256" key="1">
    <source>
        <dbReference type="ARBA" id="ARBA00006987"/>
    </source>
</evidence>
<dbReference type="PANTHER" id="PTHR42928:SF5">
    <property type="entry name" value="BLR1237 PROTEIN"/>
    <property type="match status" value="1"/>
</dbReference>
<dbReference type="SUPFAM" id="SSF53850">
    <property type="entry name" value="Periplasmic binding protein-like II"/>
    <property type="match status" value="1"/>
</dbReference>
<dbReference type="Proteomes" id="UP000198284">
    <property type="component" value="Unassembled WGS sequence"/>
</dbReference>
<keyword evidence="2" id="KW-0732">Signal</keyword>
<dbReference type="Pfam" id="PF03401">
    <property type="entry name" value="TctC"/>
    <property type="match status" value="1"/>
</dbReference>
<feature type="chain" id="PRO_5011991917" evidence="2">
    <location>
        <begin position="23"/>
        <end position="320"/>
    </location>
</feature>
<proteinExistence type="inferred from homology"/>
<dbReference type="CDD" id="cd13578">
    <property type="entry name" value="PBP2_Bug27"/>
    <property type="match status" value="1"/>
</dbReference>
<reference evidence="3 4" key="1">
    <citation type="submission" date="2017-06" db="EMBL/GenBank/DDBJ databases">
        <authorList>
            <person name="Kim H.J."/>
            <person name="Triplett B.A."/>
        </authorList>
    </citation>
    <scope>NUCLEOTIDE SEQUENCE [LARGE SCALE GENOMIC DNA]</scope>
    <source>
        <strain evidence="3 4">U15</strain>
    </source>
</reference>
<gene>
    <name evidence="3" type="ORF">SAMN06265795_10352</name>
</gene>
<dbReference type="Gene3D" id="3.40.190.150">
    <property type="entry name" value="Bordetella uptake gene, domain 1"/>
    <property type="match status" value="1"/>
</dbReference>
<evidence type="ECO:0000313" key="3">
    <source>
        <dbReference type="EMBL" id="SNS48989.1"/>
    </source>
</evidence>
<dbReference type="RefSeq" id="WP_089398570.1">
    <property type="nucleotide sequence ID" value="NZ_FZOT01000003.1"/>
</dbReference>
<name>A0A239EWJ0_9BURK</name>
<organism evidence="3 4">
    <name type="scientific">Noviherbaspirillum humi</name>
    <dbReference type="NCBI Taxonomy" id="1688639"/>
    <lineage>
        <taxon>Bacteria</taxon>
        <taxon>Pseudomonadati</taxon>
        <taxon>Pseudomonadota</taxon>
        <taxon>Betaproteobacteria</taxon>
        <taxon>Burkholderiales</taxon>
        <taxon>Oxalobacteraceae</taxon>
        <taxon>Noviherbaspirillum</taxon>
    </lineage>
</organism>
<accession>A0A239EWJ0</accession>
<dbReference type="InterPro" id="IPR042100">
    <property type="entry name" value="Bug_dom1"/>
</dbReference>
<dbReference type="OrthoDB" id="9125369at2"/>
<evidence type="ECO:0000313" key="4">
    <source>
        <dbReference type="Proteomes" id="UP000198284"/>
    </source>
</evidence>
<protein>
    <submittedName>
        <fullName evidence="3">Tripartite-type tricarboxylate transporter, receptor component TctC</fullName>
    </submittedName>
</protein>
<dbReference type="AlphaFoldDB" id="A0A239EWJ0"/>
<dbReference type="PIRSF" id="PIRSF017082">
    <property type="entry name" value="YflP"/>
    <property type="match status" value="1"/>
</dbReference>
<dbReference type="InterPro" id="IPR005064">
    <property type="entry name" value="BUG"/>
</dbReference>
<keyword evidence="4" id="KW-1185">Reference proteome</keyword>
<evidence type="ECO:0000256" key="2">
    <source>
        <dbReference type="SAM" id="SignalP"/>
    </source>
</evidence>
<dbReference type="Gene3D" id="3.40.190.10">
    <property type="entry name" value="Periplasmic binding protein-like II"/>
    <property type="match status" value="1"/>
</dbReference>